<dbReference type="GO" id="GO:0042834">
    <property type="term" value="F:peptidoglycan binding"/>
    <property type="evidence" value="ECO:0007669"/>
    <property type="project" value="InterPro"/>
</dbReference>
<keyword evidence="4" id="KW-1185">Reference proteome</keyword>
<organism evidence="3 4">
    <name type="scientific">Alcanivorax borkumensis (strain ATCC 700651 / DSM 11573 / NCIMB 13689 / SK2)</name>
    <dbReference type="NCBI Taxonomy" id="393595"/>
    <lineage>
        <taxon>Bacteria</taxon>
        <taxon>Pseudomonadati</taxon>
        <taxon>Pseudomonadota</taxon>
        <taxon>Gammaproteobacteria</taxon>
        <taxon>Oceanospirillales</taxon>
        <taxon>Alcanivoracaceae</taxon>
        <taxon>Alcanivorax</taxon>
    </lineage>
</organism>
<dbReference type="InterPro" id="IPR036680">
    <property type="entry name" value="SPOR-like_sf"/>
</dbReference>
<feature type="transmembrane region" description="Helical" evidence="1">
    <location>
        <begin position="12"/>
        <end position="31"/>
    </location>
</feature>
<dbReference type="Gene3D" id="3.30.70.1070">
    <property type="entry name" value="Sporulation related repeat"/>
    <property type="match status" value="1"/>
</dbReference>
<dbReference type="PANTHER" id="PTHR38687">
    <property type="entry name" value="CELL DIVISION PROTEIN DEDD-RELATED"/>
    <property type="match status" value="1"/>
</dbReference>
<dbReference type="GO" id="GO:0030428">
    <property type="term" value="C:cell septum"/>
    <property type="evidence" value="ECO:0007669"/>
    <property type="project" value="TreeGrafter"/>
</dbReference>
<feature type="domain" description="SPOR" evidence="2">
    <location>
        <begin position="128"/>
        <end position="209"/>
    </location>
</feature>
<proteinExistence type="predicted"/>
<evidence type="ECO:0000259" key="2">
    <source>
        <dbReference type="PROSITE" id="PS51724"/>
    </source>
</evidence>
<dbReference type="eggNOG" id="COG3147">
    <property type="taxonomic scope" value="Bacteria"/>
</dbReference>
<keyword evidence="1" id="KW-1133">Transmembrane helix</keyword>
<name>Q0VPJ3_ALCBS</name>
<dbReference type="Pfam" id="PF05036">
    <property type="entry name" value="SPOR"/>
    <property type="match status" value="1"/>
</dbReference>
<reference evidence="3 4" key="1">
    <citation type="journal article" date="2006" name="Nat. Biotechnol.">
        <title>Genome sequence of the ubiquitous hydrocarbon-degrading marine bacterium Alcanivorax borkumensis.</title>
        <authorList>
            <person name="Schneiker S."/>
            <person name="Martins dos Santos V.A.P."/>
            <person name="Bartels D."/>
            <person name="Bekel T."/>
            <person name="Brecht M."/>
            <person name="Buhrmester J."/>
            <person name="Chernikova T.N."/>
            <person name="Denaro R."/>
            <person name="Ferrer M."/>
            <person name="Gertler C."/>
            <person name="Goesmann A."/>
            <person name="Golyshina O.V."/>
            <person name="Kaminski F."/>
            <person name="Khachane A.N."/>
            <person name="Lang S."/>
            <person name="Linke B."/>
            <person name="McHardy A.C."/>
            <person name="Meyer F."/>
            <person name="Nechitaylo T."/>
            <person name="Puehler A."/>
            <person name="Regenhardt D."/>
            <person name="Rupp O."/>
            <person name="Sabirova J.S."/>
            <person name="Selbitschka W."/>
            <person name="Yakimov M.M."/>
            <person name="Timmis K.N."/>
            <person name="Vorhoelter F.-J."/>
            <person name="Weidner S."/>
            <person name="Kaiser O."/>
            <person name="Golyshin P.N."/>
        </authorList>
    </citation>
    <scope>NUCLEOTIDE SEQUENCE [LARGE SCALE GENOMIC DNA]</scope>
    <source>
        <strain evidence="4">ATCC 700651 / DSM 11573 / NCIMB 13689 / SK2</strain>
    </source>
</reference>
<dbReference type="InterPro" id="IPR052521">
    <property type="entry name" value="Cell_div_SPOR-domain"/>
</dbReference>
<dbReference type="PROSITE" id="PS51724">
    <property type="entry name" value="SPOR"/>
    <property type="match status" value="1"/>
</dbReference>
<sequence>MEKRVDNRTRQRLVGIILLLVLAATLAPFLFRTPEQVRGALEMHIPEPPEHKTVLVEPVVEQELREVADERIVADHEAVQEAAEQQLNEDNASVVPDQPEPVIPIKEDAAVPPPEDPVSAPQLGPSGGPVLAGFVVQTGSYSNADNAKGMVDKLKAAGYRAYTQTDSHDGKVLHRVMVGPEIRKEDAEATRLRLANDDRFKLKGLVRIYVP</sequence>
<gene>
    <name evidence="3" type="ordered locus">ABO_1457</name>
</gene>
<dbReference type="EMBL" id="AM286690">
    <property type="protein sequence ID" value="CAL16905.1"/>
    <property type="molecule type" value="Genomic_DNA"/>
</dbReference>
<dbReference type="STRING" id="393595.ABO_1457"/>
<dbReference type="AlphaFoldDB" id="Q0VPJ3"/>
<evidence type="ECO:0000256" key="1">
    <source>
        <dbReference type="SAM" id="Phobius"/>
    </source>
</evidence>
<keyword evidence="1" id="KW-0812">Transmembrane</keyword>
<dbReference type="GO" id="GO:0032153">
    <property type="term" value="C:cell division site"/>
    <property type="evidence" value="ECO:0007669"/>
    <property type="project" value="TreeGrafter"/>
</dbReference>
<dbReference type="OrthoDB" id="7069135at2"/>
<dbReference type="PANTHER" id="PTHR38687:SF1">
    <property type="entry name" value="CELL DIVISION PROTEIN DEDD"/>
    <property type="match status" value="1"/>
</dbReference>
<dbReference type="HOGENOM" id="CLU_068683_2_1_6"/>
<dbReference type="KEGG" id="abo:ABO_1457"/>
<dbReference type="InterPro" id="IPR007730">
    <property type="entry name" value="SPOR-like_dom"/>
</dbReference>
<evidence type="ECO:0000313" key="4">
    <source>
        <dbReference type="Proteomes" id="UP000008871"/>
    </source>
</evidence>
<dbReference type="SUPFAM" id="SSF110997">
    <property type="entry name" value="Sporulation related repeat"/>
    <property type="match status" value="1"/>
</dbReference>
<dbReference type="Proteomes" id="UP000008871">
    <property type="component" value="Chromosome"/>
</dbReference>
<accession>Q0VPJ3</accession>
<protein>
    <recommendedName>
        <fullName evidence="2">SPOR domain-containing protein</fullName>
    </recommendedName>
</protein>
<dbReference type="GO" id="GO:0032506">
    <property type="term" value="P:cytokinetic process"/>
    <property type="evidence" value="ECO:0007669"/>
    <property type="project" value="TreeGrafter"/>
</dbReference>
<evidence type="ECO:0000313" key="3">
    <source>
        <dbReference type="EMBL" id="CAL16905.1"/>
    </source>
</evidence>
<keyword evidence="1" id="KW-0472">Membrane</keyword>